<gene>
    <name evidence="1" type="ORF">HPBE_LOCUS10813</name>
</gene>
<evidence type="ECO:0000313" key="1">
    <source>
        <dbReference type="EMBL" id="VDO86414.1"/>
    </source>
</evidence>
<dbReference type="EMBL" id="UZAH01026890">
    <property type="protein sequence ID" value="VDO86414.1"/>
    <property type="molecule type" value="Genomic_DNA"/>
</dbReference>
<keyword evidence="2" id="KW-1185">Reference proteome</keyword>
<organism evidence="2 3">
    <name type="scientific">Heligmosomoides polygyrus</name>
    <name type="common">Parasitic roundworm</name>
    <dbReference type="NCBI Taxonomy" id="6339"/>
    <lineage>
        <taxon>Eukaryota</taxon>
        <taxon>Metazoa</taxon>
        <taxon>Ecdysozoa</taxon>
        <taxon>Nematoda</taxon>
        <taxon>Chromadorea</taxon>
        <taxon>Rhabditida</taxon>
        <taxon>Rhabditina</taxon>
        <taxon>Rhabditomorpha</taxon>
        <taxon>Strongyloidea</taxon>
        <taxon>Heligmosomidae</taxon>
        <taxon>Heligmosomoides</taxon>
    </lineage>
</organism>
<dbReference type="Proteomes" id="UP000050761">
    <property type="component" value="Unassembled WGS sequence"/>
</dbReference>
<reference evidence="3" key="2">
    <citation type="submission" date="2019-09" db="UniProtKB">
        <authorList>
            <consortium name="WormBaseParasite"/>
        </authorList>
    </citation>
    <scope>IDENTIFICATION</scope>
</reference>
<sequence length="68" mass="7368">MVHEATVFLVDVVQDGIFPKGGKRGAHVPVDGRSGARLLELRDLLSLTRKAESRAKEAVARSLELGDK</sequence>
<protein>
    <submittedName>
        <fullName evidence="3">Malate dehydrogenase</fullName>
    </submittedName>
</protein>
<evidence type="ECO:0000313" key="3">
    <source>
        <dbReference type="WBParaSite" id="HPBE_0001081201-mRNA-1"/>
    </source>
</evidence>
<name>A0A183FSB1_HELPZ</name>
<accession>A0A183FSB1</accession>
<reference evidence="1 2" key="1">
    <citation type="submission" date="2018-11" db="EMBL/GenBank/DDBJ databases">
        <authorList>
            <consortium name="Pathogen Informatics"/>
        </authorList>
    </citation>
    <scope>NUCLEOTIDE SEQUENCE [LARGE SCALE GENOMIC DNA]</scope>
</reference>
<proteinExistence type="predicted"/>
<dbReference type="WBParaSite" id="HPBE_0001081201-mRNA-1">
    <property type="protein sequence ID" value="HPBE_0001081201-mRNA-1"/>
    <property type="gene ID" value="HPBE_0001081201"/>
</dbReference>
<dbReference type="AlphaFoldDB" id="A0A183FSB1"/>
<evidence type="ECO:0000313" key="2">
    <source>
        <dbReference type="Proteomes" id="UP000050761"/>
    </source>
</evidence>
<accession>A0A3P7ZQP6</accession>